<feature type="compositionally biased region" description="Pro residues" evidence="1">
    <location>
        <begin position="129"/>
        <end position="141"/>
    </location>
</feature>
<proteinExistence type="predicted"/>
<evidence type="ECO:0000256" key="1">
    <source>
        <dbReference type="SAM" id="MobiDB-lite"/>
    </source>
</evidence>
<reference evidence="2 3" key="1">
    <citation type="submission" date="2022-11" db="EMBL/GenBank/DDBJ databases">
        <title>Whole genome sequence of Eschrichtius robustus ER-17-0199.</title>
        <authorList>
            <person name="Bruniche-Olsen A."/>
            <person name="Black A.N."/>
            <person name="Fields C.J."/>
            <person name="Walden K."/>
            <person name="Dewoody J.A."/>
        </authorList>
    </citation>
    <scope>NUCLEOTIDE SEQUENCE [LARGE SCALE GENOMIC DNA]</scope>
    <source>
        <strain evidence="2">ER-17-0199</strain>
        <tissue evidence="2">Blubber</tissue>
    </source>
</reference>
<feature type="region of interest" description="Disordered" evidence="1">
    <location>
        <begin position="1"/>
        <end position="172"/>
    </location>
</feature>
<feature type="region of interest" description="Disordered" evidence="1">
    <location>
        <begin position="194"/>
        <end position="276"/>
    </location>
</feature>
<dbReference type="EMBL" id="JAIQCJ010001425">
    <property type="protein sequence ID" value="KAJ8789353.1"/>
    <property type="molecule type" value="Genomic_DNA"/>
</dbReference>
<name>A0AB34HBG4_ESCRO</name>
<feature type="region of interest" description="Disordered" evidence="1">
    <location>
        <begin position="340"/>
        <end position="359"/>
    </location>
</feature>
<organism evidence="2 3">
    <name type="scientific">Eschrichtius robustus</name>
    <name type="common">California gray whale</name>
    <name type="synonym">Eschrichtius gibbosus</name>
    <dbReference type="NCBI Taxonomy" id="9764"/>
    <lineage>
        <taxon>Eukaryota</taxon>
        <taxon>Metazoa</taxon>
        <taxon>Chordata</taxon>
        <taxon>Craniata</taxon>
        <taxon>Vertebrata</taxon>
        <taxon>Euteleostomi</taxon>
        <taxon>Mammalia</taxon>
        <taxon>Eutheria</taxon>
        <taxon>Laurasiatheria</taxon>
        <taxon>Artiodactyla</taxon>
        <taxon>Whippomorpha</taxon>
        <taxon>Cetacea</taxon>
        <taxon>Mysticeti</taxon>
        <taxon>Eschrichtiidae</taxon>
        <taxon>Eschrichtius</taxon>
    </lineage>
</organism>
<evidence type="ECO:0000313" key="3">
    <source>
        <dbReference type="Proteomes" id="UP001159641"/>
    </source>
</evidence>
<keyword evidence="3" id="KW-1185">Reference proteome</keyword>
<evidence type="ECO:0000313" key="2">
    <source>
        <dbReference type="EMBL" id="KAJ8789353.1"/>
    </source>
</evidence>
<comment type="caution">
    <text evidence="2">The sequence shown here is derived from an EMBL/GenBank/DDBJ whole genome shotgun (WGS) entry which is preliminary data.</text>
</comment>
<feature type="compositionally biased region" description="Low complexity" evidence="1">
    <location>
        <begin position="49"/>
        <end position="59"/>
    </location>
</feature>
<protein>
    <submittedName>
        <fullName evidence="2">Uncharacterized protein</fullName>
    </submittedName>
</protein>
<dbReference type="AlphaFoldDB" id="A0AB34HBG4"/>
<accession>A0AB34HBG4</accession>
<gene>
    <name evidence="2" type="ORF">J1605_021880</name>
</gene>
<dbReference type="Proteomes" id="UP001159641">
    <property type="component" value="Unassembled WGS sequence"/>
</dbReference>
<sequence length="368" mass="37236">MTQSLEGATVLVSLAPSSGDAWPPAPCPDGRASDPGTADGPAAPPPGALLPAAGPAALPSWSELGSQPGQRSRLPQLGSPGPRGWAGGPRLAPEQPSGKPRLQEPWEVAREAQVSGKKEDNWRGADDPAPFPLPMLAPQPGPMHRRRRGGRLLRAPAPDGGVPGQRLLPPGIRSSPISPGGVLYPCTGFATNFAGEGREGGGRLPSTVPGGRARGARDGARPETSSAGGAERGGGHRRSYSRFARGSQLGPAPRSLSLTCLTPPQPGPAPCQRLSLPARAATPPPVRVMAAAAALGAVAPTGALWGLVQDFVMGQQEGPADQVTAGTADGAARLPLGGLQEGAASAQAPGGKGVRDSGDFERLVRGWL</sequence>
<feature type="compositionally biased region" description="Basic and acidic residues" evidence="1">
    <location>
        <begin position="101"/>
        <end position="126"/>
    </location>
</feature>